<organism evidence="1 2">
    <name type="scientific">Saguinus oedipus</name>
    <name type="common">Cotton-top tamarin</name>
    <name type="synonym">Oedipomidas oedipus</name>
    <dbReference type="NCBI Taxonomy" id="9490"/>
    <lineage>
        <taxon>Eukaryota</taxon>
        <taxon>Metazoa</taxon>
        <taxon>Chordata</taxon>
        <taxon>Craniata</taxon>
        <taxon>Vertebrata</taxon>
        <taxon>Euteleostomi</taxon>
        <taxon>Mammalia</taxon>
        <taxon>Eutheria</taxon>
        <taxon>Euarchontoglires</taxon>
        <taxon>Primates</taxon>
        <taxon>Haplorrhini</taxon>
        <taxon>Platyrrhini</taxon>
        <taxon>Cebidae</taxon>
        <taxon>Callitrichinae</taxon>
        <taxon>Saguinus</taxon>
    </lineage>
</organism>
<accession>A0ABQ9UE78</accession>
<comment type="caution">
    <text evidence="1">The sequence shown here is derived from an EMBL/GenBank/DDBJ whole genome shotgun (WGS) entry which is preliminary data.</text>
</comment>
<name>A0ABQ9UE78_SAGOE</name>
<evidence type="ECO:0000313" key="1">
    <source>
        <dbReference type="EMBL" id="KAK2095055.1"/>
    </source>
</evidence>
<evidence type="ECO:0000313" key="2">
    <source>
        <dbReference type="Proteomes" id="UP001266305"/>
    </source>
</evidence>
<keyword evidence="2" id="KW-1185">Reference proteome</keyword>
<dbReference type="EMBL" id="JASSZA010000013">
    <property type="protein sequence ID" value="KAK2095055.1"/>
    <property type="molecule type" value="Genomic_DNA"/>
</dbReference>
<proteinExistence type="predicted"/>
<gene>
    <name evidence="1" type="ORF">P7K49_026471</name>
</gene>
<dbReference type="Proteomes" id="UP001266305">
    <property type="component" value="Unassembled WGS sequence"/>
</dbReference>
<sequence>MTNMCLACVARELQDPEVTKAPLGLQALHPQGLSHGGDLTHACRVSPAAGIQGGHSRSNSPVSAALETMPYVLRAAESRWGYSLIPCNAPTAK</sequence>
<protein>
    <submittedName>
        <fullName evidence="1">Uncharacterized protein</fullName>
    </submittedName>
</protein>
<reference evidence="1 2" key="1">
    <citation type="submission" date="2023-05" db="EMBL/GenBank/DDBJ databases">
        <title>B98-5 Cell Line De Novo Hybrid Assembly: An Optical Mapping Approach.</title>
        <authorList>
            <person name="Kananen K."/>
            <person name="Auerbach J.A."/>
            <person name="Kautto E."/>
            <person name="Blachly J.S."/>
        </authorList>
    </citation>
    <scope>NUCLEOTIDE SEQUENCE [LARGE SCALE GENOMIC DNA]</scope>
    <source>
        <strain evidence="1">B95-8</strain>
        <tissue evidence="1">Cell line</tissue>
    </source>
</reference>